<comment type="caution">
    <text evidence="1">The sequence shown here is derived from an EMBL/GenBank/DDBJ whole genome shotgun (WGS) entry which is preliminary data.</text>
</comment>
<protein>
    <submittedName>
        <fullName evidence="1">Uncharacterized protein</fullName>
    </submittedName>
</protein>
<name>A0ACB5RCS7_9CLOT</name>
<keyword evidence="2" id="KW-1185">Reference proteome</keyword>
<proteinExistence type="predicted"/>
<dbReference type="EMBL" id="BROD01000001">
    <property type="protein sequence ID" value="GKX66896.1"/>
    <property type="molecule type" value="Genomic_DNA"/>
</dbReference>
<sequence>MNYIILDTSVLLDLIRKDKDVINKFLNAIEEKVFIPNLVYEEFYNKFQKEDKGYEKSKNIYNSFVEIKNVKRKLVNGCLQEVFGGLKDIRDKYLPEFHKLNTFIKKRNKKQDQLIGIIEEMKNKFYWQQQEEIYDYFDEFNKLINEVEEKLKPIEIYDDIREIKNVINDSILLCEYLMNAIQSNKNTNKLYSNYSSIRDFINKNINDKFRLSQEEKNNIIEYLKSNPNINWWGKKDIKKKGIKTGYNDQFIWKEAVKFSKKNNTDLIFLTDDKKDFEDCNLKNEMEKDFYNETGKKVEIIHLNEYVLMKEIENKEINKHKLELFMEQEFIKSHEVDNVLNEAIEFIENNCEEFSNVLRENSELLEELFANEYEEGEEYILASDALSLEIGEYCSYEDEIDIGCKFINKVDNTKALFNISIHLDIGSTLQCEIIYNAYFNVDGGIEFSIKDVIFDISGEEYLINDGDDINKVLLEKYCFIDYIEPIMKKKLNTN</sequence>
<dbReference type="Proteomes" id="UP001058074">
    <property type="component" value="Unassembled WGS sequence"/>
</dbReference>
<evidence type="ECO:0000313" key="2">
    <source>
        <dbReference type="Proteomes" id="UP001058074"/>
    </source>
</evidence>
<reference evidence="1" key="1">
    <citation type="journal article" date="2025" name="Int. J. Syst. Evol. Microbiol.">
        <title>Inconstantimicrobium mannanitabidum sp. nov., a novel member of the family Clostridiaceae isolated from anoxic soil under the treatment of reductive soil disinfestation.</title>
        <authorList>
            <person name="Ueki A."/>
            <person name="Tonouchi A."/>
            <person name="Honma S."/>
            <person name="Kaku N."/>
            <person name="Ueki K."/>
        </authorList>
    </citation>
    <scope>NUCLEOTIDE SEQUENCE</scope>
    <source>
        <strain evidence="1">TW13</strain>
    </source>
</reference>
<organism evidence="1 2">
    <name type="scientific">Inconstantimicrobium mannanitabidum</name>
    <dbReference type="NCBI Taxonomy" id="1604901"/>
    <lineage>
        <taxon>Bacteria</taxon>
        <taxon>Bacillati</taxon>
        <taxon>Bacillota</taxon>
        <taxon>Clostridia</taxon>
        <taxon>Eubacteriales</taxon>
        <taxon>Clostridiaceae</taxon>
        <taxon>Inconstantimicrobium</taxon>
    </lineage>
</organism>
<gene>
    <name evidence="1" type="ORF">rsdtw13_21540</name>
</gene>
<accession>A0ACB5RCS7</accession>
<evidence type="ECO:0000313" key="1">
    <source>
        <dbReference type="EMBL" id="GKX66896.1"/>
    </source>
</evidence>